<accession>A0A7W9EJW5</accession>
<dbReference type="Gene3D" id="3.30.2320.10">
    <property type="entry name" value="hypothetical protein PF0899 domain"/>
    <property type="match status" value="1"/>
</dbReference>
<organism evidence="4 5">
    <name type="scientific">Brucella daejeonensis</name>
    <dbReference type="NCBI Taxonomy" id="659015"/>
    <lineage>
        <taxon>Bacteria</taxon>
        <taxon>Pseudomonadati</taxon>
        <taxon>Pseudomonadota</taxon>
        <taxon>Alphaproteobacteria</taxon>
        <taxon>Hyphomicrobiales</taxon>
        <taxon>Brucellaceae</taxon>
        <taxon>Brucella/Ochrobactrum group</taxon>
        <taxon>Brucella</taxon>
    </lineage>
</organism>
<keyword evidence="5" id="KW-1185">Reference proteome</keyword>
<feature type="coiled-coil region" evidence="2">
    <location>
        <begin position="49"/>
        <end position="76"/>
    </location>
</feature>
<evidence type="ECO:0000256" key="2">
    <source>
        <dbReference type="SAM" id="Coils"/>
    </source>
</evidence>
<gene>
    <name evidence="4" type="ORF">FHS76_000507</name>
</gene>
<dbReference type="Proteomes" id="UP000555546">
    <property type="component" value="Unassembled WGS sequence"/>
</dbReference>
<dbReference type="EMBL" id="JACIJG010000002">
    <property type="protein sequence ID" value="MBB5700664.1"/>
    <property type="molecule type" value="Genomic_DNA"/>
</dbReference>
<dbReference type="Gene3D" id="3.30.2400.10">
    <property type="entry name" value="Major capsid protein gp5"/>
    <property type="match status" value="1"/>
</dbReference>
<evidence type="ECO:0000313" key="4">
    <source>
        <dbReference type="EMBL" id="MBB5700664.1"/>
    </source>
</evidence>
<evidence type="ECO:0000259" key="3">
    <source>
        <dbReference type="Pfam" id="PF05065"/>
    </source>
</evidence>
<comment type="subcellular location">
    <subcellularLocation>
        <location evidence="1">Virion</location>
    </subcellularLocation>
</comment>
<proteinExistence type="predicted"/>
<reference evidence="4 5" key="1">
    <citation type="submission" date="2020-08" db="EMBL/GenBank/DDBJ databases">
        <title>Genomic Encyclopedia of Type Strains, Phase IV (KMG-IV): sequencing the most valuable type-strain genomes for metagenomic binning, comparative biology and taxonomic classification.</title>
        <authorList>
            <person name="Goeker M."/>
        </authorList>
    </citation>
    <scope>NUCLEOTIDE SEQUENCE [LARGE SCALE GENOMIC DNA]</scope>
    <source>
        <strain evidence="4 5">DSM 26944</strain>
    </source>
</reference>
<dbReference type="AlphaFoldDB" id="A0A7W9EJW5"/>
<sequence>MSEVSLAEKIGELGQSLASIKEKVGNLATDFTTQLQQHGTVSTELTGKVDKALSELGDTTTRISELEKRAAREREDVAQGPQDVGDIVVASEKFKSTDVSGAWRGSIRVGMERADITSGNTTVGAGRSAGTSLVPGQRVPGIIAPPNRQLTIRDLIAPGQTSAASVEFVKETGFTNSAAPVAEGTQKPKSDLTFDMETTPVRTLAHIFKASRQILDDAPGLASYINARGTYGLKFVEEGQLLNGDGTGQNLHGILPQASAFAPAFTPENETAIDRLRLAILQVILAEYPASGFVLHPTDWTKIELTKDLGGNYIVGNAQSPIGPSLWNLPVVQTQAISAGKFLTGAFNLGAQIFDRMGVEVLLSSENDKDFENNMFTIRIEERLALAVYRPEAFVTGDVNPPVTP</sequence>
<name>A0A7W9EJW5_9HYPH</name>
<protein>
    <submittedName>
        <fullName evidence="4">HK97 family phage major capsid protein</fullName>
    </submittedName>
</protein>
<dbReference type="RefSeq" id="WP_144897278.1">
    <property type="nucleotide sequence ID" value="NZ_JACIJG010000002.1"/>
</dbReference>
<dbReference type="InterPro" id="IPR024455">
    <property type="entry name" value="Phage_capsid"/>
</dbReference>
<dbReference type="SUPFAM" id="SSF56563">
    <property type="entry name" value="Major capsid protein gp5"/>
    <property type="match status" value="1"/>
</dbReference>
<feature type="domain" description="Phage capsid-like C-terminal" evidence="3">
    <location>
        <begin position="131"/>
        <end position="398"/>
    </location>
</feature>
<evidence type="ECO:0000256" key="1">
    <source>
        <dbReference type="ARBA" id="ARBA00004328"/>
    </source>
</evidence>
<evidence type="ECO:0000313" key="5">
    <source>
        <dbReference type="Proteomes" id="UP000555546"/>
    </source>
</evidence>
<keyword evidence="2" id="KW-0175">Coiled coil</keyword>
<comment type="caution">
    <text evidence="4">The sequence shown here is derived from an EMBL/GenBank/DDBJ whole genome shotgun (WGS) entry which is preliminary data.</text>
</comment>
<dbReference type="Pfam" id="PF05065">
    <property type="entry name" value="Phage_capsid"/>
    <property type="match status" value="1"/>
</dbReference>
<dbReference type="InterPro" id="IPR054612">
    <property type="entry name" value="Phage_capsid-like_C"/>
</dbReference>
<dbReference type="NCBIfam" id="TIGR01554">
    <property type="entry name" value="major_cap_HK97"/>
    <property type="match status" value="1"/>
</dbReference>